<evidence type="ECO:0000313" key="3">
    <source>
        <dbReference type="Proteomes" id="UP000708208"/>
    </source>
</evidence>
<keyword evidence="1" id="KW-0472">Membrane</keyword>
<evidence type="ECO:0000256" key="1">
    <source>
        <dbReference type="SAM" id="Phobius"/>
    </source>
</evidence>
<name>A0A8J2LNE2_9HEXA</name>
<accession>A0A8J2LNE2</accession>
<keyword evidence="1" id="KW-0812">Transmembrane</keyword>
<reference evidence="2" key="1">
    <citation type="submission" date="2021-06" db="EMBL/GenBank/DDBJ databases">
        <authorList>
            <person name="Hodson N. C."/>
            <person name="Mongue J. A."/>
            <person name="Jaron S. K."/>
        </authorList>
    </citation>
    <scope>NUCLEOTIDE SEQUENCE</scope>
</reference>
<feature type="transmembrane region" description="Helical" evidence="1">
    <location>
        <begin position="134"/>
        <end position="158"/>
    </location>
</feature>
<dbReference type="EMBL" id="CAJVCH010570630">
    <property type="protein sequence ID" value="CAG7835459.1"/>
    <property type="molecule type" value="Genomic_DNA"/>
</dbReference>
<gene>
    <name evidence="2" type="ORF">AFUS01_LOCUS44826</name>
</gene>
<feature type="transmembrane region" description="Helical" evidence="1">
    <location>
        <begin position="12"/>
        <end position="42"/>
    </location>
</feature>
<evidence type="ECO:0000313" key="2">
    <source>
        <dbReference type="EMBL" id="CAG7835459.1"/>
    </source>
</evidence>
<dbReference type="Proteomes" id="UP000708208">
    <property type="component" value="Unassembled WGS sequence"/>
</dbReference>
<comment type="caution">
    <text evidence="2">The sequence shown here is derived from an EMBL/GenBank/DDBJ whole genome shotgun (WGS) entry which is preliminary data.</text>
</comment>
<dbReference type="AlphaFoldDB" id="A0A8J2LNE2"/>
<keyword evidence="1" id="KW-1133">Transmembrane helix</keyword>
<keyword evidence="3" id="KW-1185">Reference proteome</keyword>
<sequence length="191" mass="21658">MNPCGDFVSLQNASIAVAILDMVGAIIGILSSSITVLGMLLFREEVQKILPQYDGFNKTDIGRMMQQPPGMVFGILTFLCIICLLSLYLAAILLIGARRRKILKCSLWWRMKSLLLVISLLFMIVASVTSPGRLWILIFGTLGLLYQLYCLWIVRNFIFEIRMGKYHRRASSIYSTCEEDIPEEGEELQKL</sequence>
<organism evidence="2 3">
    <name type="scientific">Allacma fusca</name>
    <dbReference type="NCBI Taxonomy" id="39272"/>
    <lineage>
        <taxon>Eukaryota</taxon>
        <taxon>Metazoa</taxon>
        <taxon>Ecdysozoa</taxon>
        <taxon>Arthropoda</taxon>
        <taxon>Hexapoda</taxon>
        <taxon>Collembola</taxon>
        <taxon>Symphypleona</taxon>
        <taxon>Sminthuridae</taxon>
        <taxon>Allacma</taxon>
    </lineage>
</organism>
<feature type="transmembrane region" description="Helical" evidence="1">
    <location>
        <begin position="71"/>
        <end position="95"/>
    </location>
</feature>
<protein>
    <submittedName>
        <fullName evidence="2">Uncharacterized protein</fullName>
    </submittedName>
</protein>
<feature type="transmembrane region" description="Helical" evidence="1">
    <location>
        <begin position="107"/>
        <end position="128"/>
    </location>
</feature>
<proteinExistence type="predicted"/>